<reference evidence="3" key="1">
    <citation type="journal article" date="2019" name="Int. J. Syst. Evol. Microbiol.">
        <title>The Global Catalogue of Microorganisms (GCM) 10K type strain sequencing project: providing services to taxonomists for standard genome sequencing and annotation.</title>
        <authorList>
            <consortium name="The Broad Institute Genomics Platform"/>
            <consortium name="The Broad Institute Genome Sequencing Center for Infectious Disease"/>
            <person name="Wu L."/>
            <person name="Ma J."/>
        </authorList>
    </citation>
    <scope>NUCLEOTIDE SEQUENCE [LARGE SCALE GENOMIC DNA]</scope>
    <source>
        <strain evidence="3">CGMCC 1.16026</strain>
    </source>
</reference>
<keyword evidence="3" id="KW-1185">Reference proteome</keyword>
<evidence type="ECO:0000313" key="3">
    <source>
        <dbReference type="Proteomes" id="UP001596391"/>
    </source>
</evidence>
<gene>
    <name evidence="2" type="ORF">ACFQBQ_12065</name>
</gene>
<dbReference type="RefSeq" id="WP_263369990.1">
    <property type="nucleotide sequence ID" value="NZ_JAGSYD010000001.1"/>
</dbReference>
<dbReference type="Proteomes" id="UP001596391">
    <property type="component" value="Unassembled WGS sequence"/>
</dbReference>
<organism evidence="2 3">
    <name type="scientific">Granulicella cerasi</name>
    <dbReference type="NCBI Taxonomy" id="741063"/>
    <lineage>
        <taxon>Bacteria</taxon>
        <taxon>Pseudomonadati</taxon>
        <taxon>Acidobacteriota</taxon>
        <taxon>Terriglobia</taxon>
        <taxon>Terriglobales</taxon>
        <taxon>Acidobacteriaceae</taxon>
        <taxon>Granulicella</taxon>
    </lineage>
</organism>
<evidence type="ECO:0000313" key="2">
    <source>
        <dbReference type="EMBL" id="MFC6646306.1"/>
    </source>
</evidence>
<keyword evidence="1" id="KW-0812">Transmembrane</keyword>
<evidence type="ECO:0000256" key="1">
    <source>
        <dbReference type="SAM" id="Phobius"/>
    </source>
</evidence>
<dbReference type="EMBL" id="JBHSWI010000001">
    <property type="protein sequence ID" value="MFC6646306.1"/>
    <property type="molecule type" value="Genomic_DNA"/>
</dbReference>
<protein>
    <recommendedName>
        <fullName evidence="4">Adenylate cyclase</fullName>
    </recommendedName>
</protein>
<evidence type="ECO:0008006" key="4">
    <source>
        <dbReference type="Google" id="ProtNLM"/>
    </source>
</evidence>
<proteinExistence type="predicted"/>
<sequence>MPEPMQSDAMRSPIDGPAVLHQLELLLASPLFNQSKRYPAFLRYVVEKTLSDDEEDLKERTIGVEVFGRQPTYDTSLDPTVRLTAAEVRKRLAQYYQQAEHAGQLQIEIRAGSYVPLFSWPQGETQTVSTPAVVAVSEPSPSEAEIAGLQPVAELPSSGGVKWAGITLLVLVILGGVGAWLVLRQRNSEPADKLFWSAVLSDPNPALIVIPDLSKSDLAPKAPESAETTILAHITNSHLVDFNDSVALSNIAAKLGKLEKHFSVRLSSETTYTDLQNGPSILVGAADNPWCLRLMEPLPFRIARRNDTLFFDILQRDKPGVHAWFVDLTQPYTSLQQDYGIVARLSDTMTGRPVLIVAGIGQNGTTAGIRLLTDPELQRVVAAAAPRNWAGRNFEIVFKTQIIQDRFGPPEIVEKAFW</sequence>
<comment type="caution">
    <text evidence="2">The sequence shown here is derived from an EMBL/GenBank/DDBJ whole genome shotgun (WGS) entry which is preliminary data.</text>
</comment>
<keyword evidence="1" id="KW-1133">Transmembrane helix</keyword>
<accession>A0ABW1ZA51</accession>
<name>A0ABW1ZA51_9BACT</name>
<keyword evidence="1" id="KW-0472">Membrane</keyword>
<feature type="transmembrane region" description="Helical" evidence="1">
    <location>
        <begin position="163"/>
        <end position="183"/>
    </location>
</feature>